<feature type="transmembrane region" description="Helical" evidence="1">
    <location>
        <begin position="54"/>
        <end position="71"/>
    </location>
</feature>
<keyword evidence="1" id="KW-0472">Membrane</keyword>
<keyword evidence="1" id="KW-0812">Transmembrane</keyword>
<evidence type="ECO:0000313" key="3">
    <source>
        <dbReference type="Proteomes" id="UP001161276"/>
    </source>
</evidence>
<feature type="transmembrane region" description="Helical" evidence="1">
    <location>
        <begin position="83"/>
        <end position="102"/>
    </location>
</feature>
<dbReference type="InterPro" id="IPR032637">
    <property type="entry name" value="Phage_holin-like"/>
</dbReference>
<comment type="caution">
    <text evidence="2">The sequence shown here is derived from an EMBL/GenBank/DDBJ whole genome shotgun (WGS) entry which is preliminary data.</text>
</comment>
<dbReference type="RefSeq" id="WP_280026845.1">
    <property type="nucleotide sequence ID" value="NZ_JAOCKG010000004.1"/>
</dbReference>
<protein>
    <submittedName>
        <fullName evidence="2">Phage holin family protein</fullName>
    </submittedName>
</protein>
<keyword evidence="1" id="KW-1133">Transmembrane helix</keyword>
<name>A0AA43B0S4_9BURK</name>
<sequence length="122" mass="12920">MNESLSTASASGLVLGAGLLSVLFDRDPSVVMCAFFGAVVFVLSAKESTRLERILYLVVSFCVGVIGADFGTRVLADLLPGSYSVPTSISALVISTVAVRLLQFGIRRVTNPEFPRIGEPKP</sequence>
<evidence type="ECO:0000313" key="2">
    <source>
        <dbReference type="EMBL" id="MDH2051125.1"/>
    </source>
</evidence>
<dbReference type="Pfam" id="PF16931">
    <property type="entry name" value="Phage_holin_8"/>
    <property type="match status" value="1"/>
</dbReference>
<proteinExistence type="predicted"/>
<accession>A0AA43B0S4</accession>
<feature type="transmembrane region" description="Helical" evidence="1">
    <location>
        <begin position="29"/>
        <end position="45"/>
    </location>
</feature>
<dbReference type="Proteomes" id="UP001161276">
    <property type="component" value="Unassembled WGS sequence"/>
</dbReference>
<reference evidence="2" key="1">
    <citation type="submission" date="2022-09" db="EMBL/GenBank/DDBJ databases">
        <title>Intensive care unit water sources are persistently colonized with multi-drug resistant bacteria and are the site of extensive horizontal gene transfer of antibiotic resistance genes.</title>
        <authorList>
            <person name="Diorio-Toth L."/>
        </authorList>
    </citation>
    <scope>NUCLEOTIDE SEQUENCE</scope>
    <source>
        <strain evidence="2">GD03676</strain>
    </source>
</reference>
<gene>
    <name evidence="2" type="ORF">N5K24_12000</name>
</gene>
<organism evidence="2 3">
    <name type="scientific">Achromobacter marplatensis</name>
    <dbReference type="NCBI Taxonomy" id="470868"/>
    <lineage>
        <taxon>Bacteria</taxon>
        <taxon>Pseudomonadati</taxon>
        <taxon>Pseudomonadota</taxon>
        <taxon>Betaproteobacteria</taxon>
        <taxon>Burkholderiales</taxon>
        <taxon>Alcaligenaceae</taxon>
        <taxon>Achromobacter</taxon>
    </lineage>
</organism>
<evidence type="ECO:0000256" key="1">
    <source>
        <dbReference type="SAM" id="Phobius"/>
    </source>
</evidence>
<dbReference type="AlphaFoldDB" id="A0AA43B0S4"/>
<dbReference type="EMBL" id="JAOCKG010000004">
    <property type="protein sequence ID" value="MDH2051125.1"/>
    <property type="molecule type" value="Genomic_DNA"/>
</dbReference>